<gene>
    <name evidence="15" type="primary">SMC4</name>
    <name evidence="15" type="ORF">ATY40_BA7502310</name>
</gene>
<dbReference type="GO" id="GO:0005634">
    <property type="term" value="C:nucleus"/>
    <property type="evidence" value="ECO:0007669"/>
    <property type="project" value="UniProtKB-SubCell"/>
</dbReference>
<dbReference type="Gene3D" id="1.20.1060.20">
    <property type="match status" value="1"/>
</dbReference>
<dbReference type="FunFam" id="3.40.50.300:FF:000585">
    <property type="entry name" value="Structural maintenance of chromosomes 4"/>
    <property type="match status" value="1"/>
</dbReference>
<comment type="subcellular location">
    <subcellularLocation>
        <location evidence="1 11">Nucleus</location>
    </subcellularLocation>
</comment>
<keyword evidence="8" id="KW-0226">DNA condensation</keyword>
<dbReference type="PANTHER" id="PTHR18937">
    <property type="entry name" value="STRUCTURAL MAINTENANCE OF CHROMOSOMES SMC FAMILY MEMBER"/>
    <property type="match status" value="1"/>
</dbReference>
<dbReference type="SUPFAM" id="SSF75553">
    <property type="entry name" value="Smc hinge domain"/>
    <property type="match status" value="1"/>
</dbReference>
<reference evidence="15 16" key="1">
    <citation type="submission" date="2016-02" db="EMBL/GenBank/DDBJ databases">
        <title>Comparative genomic and transcriptomic foundation for Pichia pastoris.</title>
        <authorList>
            <person name="Love K.R."/>
            <person name="Shah K.A."/>
            <person name="Whittaker C.A."/>
            <person name="Wu J."/>
            <person name="Bartlett M.C."/>
            <person name="Ma D."/>
            <person name="Leeson R.L."/>
            <person name="Priest M."/>
            <person name="Young S.K."/>
            <person name="Love J.C."/>
        </authorList>
    </citation>
    <scope>NUCLEOTIDE SEQUENCE [LARGE SCALE GENOMIC DNA]</scope>
    <source>
        <strain evidence="15 16">ATCC 28485</strain>
    </source>
</reference>
<keyword evidence="6" id="KW-0067">ATP-binding</keyword>
<evidence type="ECO:0000256" key="7">
    <source>
        <dbReference type="ARBA" id="ARBA00023054"/>
    </source>
</evidence>
<evidence type="ECO:0000256" key="11">
    <source>
        <dbReference type="PIRNR" id="PIRNR005719"/>
    </source>
</evidence>
<dbReference type="GO" id="GO:0051301">
    <property type="term" value="P:cell division"/>
    <property type="evidence" value="ECO:0007669"/>
    <property type="project" value="UniProtKB-KW"/>
</dbReference>
<dbReference type="OrthoDB" id="5575062at2759"/>
<dbReference type="GO" id="GO:0005524">
    <property type="term" value="F:ATP binding"/>
    <property type="evidence" value="ECO:0007669"/>
    <property type="project" value="UniProtKB-KW"/>
</dbReference>
<name>A0A1B2JDC0_PICPA</name>
<evidence type="ECO:0000256" key="6">
    <source>
        <dbReference type="ARBA" id="ARBA00022840"/>
    </source>
</evidence>
<proteinExistence type="inferred from homology"/>
<feature type="coiled-coil region" evidence="12">
    <location>
        <begin position="466"/>
        <end position="528"/>
    </location>
</feature>
<dbReference type="InterPro" id="IPR003395">
    <property type="entry name" value="RecF/RecN/SMC_N"/>
</dbReference>
<accession>A0A1B2JDC0</accession>
<evidence type="ECO:0000256" key="4">
    <source>
        <dbReference type="ARBA" id="ARBA00022741"/>
    </source>
</evidence>
<keyword evidence="4" id="KW-0547">Nucleotide-binding</keyword>
<evidence type="ECO:0000256" key="13">
    <source>
        <dbReference type="SAM" id="MobiDB-lite"/>
    </source>
</evidence>
<evidence type="ECO:0000313" key="15">
    <source>
        <dbReference type="EMBL" id="ANZ75961.1"/>
    </source>
</evidence>
<evidence type="ECO:0000256" key="9">
    <source>
        <dbReference type="ARBA" id="ARBA00023242"/>
    </source>
</evidence>
<feature type="region of interest" description="Disordered" evidence="13">
    <location>
        <begin position="114"/>
        <end position="133"/>
    </location>
</feature>
<feature type="coiled-coil region" evidence="12">
    <location>
        <begin position="900"/>
        <end position="1015"/>
    </location>
</feature>
<sequence length="1423" mass="163365">MPKTPDGRKRRRLTITEKRPFKEFEPHCTDKENNGNKVEMRSRSVQTRTKVPLSTTLENTDRLQNKAHKIGSGLFERCREAELLNEDSNVKVTEQSVLPTGTKHIYDNRCLIQNREEEEEKEEEEEEEEEKDAKINLKELHVSSRLPGLPRGKDDRRELELSFSDNVAQDLDIGNDERNSILELPKPNVELAQPLLGELPPEEYSAKEVSIPRLVIDKLVLTNFKSYAGQQTIGPFNSSFSAIVGPNGSGKSNVIDALLFVFGFRATKMRQSKIKELIHNSEEYPDLDSCSVDVLFHNVIDESDGSCSTLKNSELTVSRQAFRNNSSKYFINGRESSYSSVTQLLKSKDIDLTHKRFLILQGEVESIAQMKPKAEKENDDGLLEYLEDIIGTTDYKLEIEKLIKHIEDLNEICVQKEQRFELVEKDKKALESKKEACFDFLRKEKLLVSKKNTMFQAVLMSDGRKINELQTVMDDLNESLELERSQNQKVVNEIQNLEAEKKKLVQHADNLSQQRLALTRREKQIQKDTVSVHEKVIHLEKTKQKSENVIAFNRSQLKHHADSISDLELLMTENDHRLKELTDSLINKKDEVHAIKVSLADKTRDCNVQLEVLANKLEPFKIRNDAKDKEIKVVESKIEILTKSKLATSEEISASQKHIQDLNTKYAELLANLQEKNEKLREVSLELVQGEAQVNKYDEALKKIKITLSEKQNLYLEAKSTLNEQSNENTVLSKLMNLEKQGILKGFHGRLGDLGEIDPKYDIAISTAATLNDLVVEDVETAQVAIEYLRKHRLGFARFIVLNKLKCNMKSIDTPYNVPRLFDLIRAKDSRFLPAFYSVLRDTLVVSSIEQANHIFASKRSRIITLKGELVEMSGTLTGGGRHIKSGGMKVLKSVSYDEVRQLEAEYLNKEQGYKKAEEQFLRMQNLLSDFRQKLPSLEDEVKELKVETEIVKNELRNVQQNHEALMRRSNITVPKIEMEILAESRTREALLEEFKNLKSMSASLENQIKEIENKILEIGGLELQRKHSQMESIIEQIETIHEQNSSSKLKTKRLANEISRFDKSVRQHKDIIKKCEFEIMEVNKSAGASNELLNLLHNDIDELNTLSNDNSTKLEQIAIDLEHRRNKVTKFRSIEVELLNNIEKRGSIIKATKRRVEELKKTHSSIKLRDVSELLSWMEAGETKDDLIQDETILKELSPEELGNVDLDQVRHDLHALEDYMLSSKVDVEVLLDYAKRYRESQHRKADLNSSVLKRDSLKMKCEELKIKRLDEFMLGFNTISITLKEMYQLITMGGNAELELVDSLDPFSEGILFSVMPPKKSWKNISNLSGGEKTLSSLALVFALHRYKPTPLYVMDEIDAALDFRNVSIVANYIKERTKNAQFIVISLRNNMFELSKQLVGIYKVNNMTRSISLQNIDIVH</sequence>
<dbReference type="FunFam" id="3.40.50.300:FF:000481">
    <property type="entry name" value="Structural maintenance of chromosomes 4"/>
    <property type="match status" value="1"/>
</dbReference>
<keyword evidence="9 11" id="KW-0539">Nucleus</keyword>
<evidence type="ECO:0000256" key="10">
    <source>
        <dbReference type="ARBA" id="ARBA00023306"/>
    </source>
</evidence>
<evidence type="ECO:0000256" key="12">
    <source>
        <dbReference type="SAM" id="Coils"/>
    </source>
</evidence>
<keyword evidence="10" id="KW-0131">Cell cycle</keyword>
<feature type="coiled-coil region" evidence="12">
    <location>
        <begin position="652"/>
        <end position="728"/>
    </location>
</feature>
<dbReference type="InterPro" id="IPR024704">
    <property type="entry name" value="SMC"/>
</dbReference>
<dbReference type="Pfam" id="PF06470">
    <property type="entry name" value="SMC_hinge"/>
    <property type="match status" value="1"/>
</dbReference>
<dbReference type="SUPFAM" id="SSF52540">
    <property type="entry name" value="P-loop containing nucleoside triphosphate hydrolases"/>
    <property type="match status" value="1"/>
</dbReference>
<evidence type="ECO:0000256" key="8">
    <source>
        <dbReference type="ARBA" id="ARBA00023067"/>
    </source>
</evidence>
<feature type="domain" description="SMC hinge" evidence="14">
    <location>
        <begin position="745"/>
        <end position="856"/>
    </location>
</feature>
<keyword evidence="7 12" id="KW-0175">Coiled coil</keyword>
<feature type="region of interest" description="Disordered" evidence="13">
    <location>
        <begin position="1"/>
        <end position="49"/>
    </location>
</feature>
<dbReference type="PANTHER" id="PTHR18937:SF172">
    <property type="entry name" value="STRUCTURAL MAINTENANCE OF CHROMOSOMES PROTEIN"/>
    <property type="match status" value="1"/>
</dbReference>
<evidence type="ECO:0000313" key="16">
    <source>
        <dbReference type="Proteomes" id="UP000094565"/>
    </source>
</evidence>
<dbReference type="Pfam" id="PF02463">
    <property type="entry name" value="SMC_N"/>
    <property type="match status" value="1"/>
</dbReference>
<dbReference type="InterPro" id="IPR036277">
    <property type="entry name" value="SMC_hinge_sf"/>
</dbReference>
<feature type="coiled-coil region" evidence="12">
    <location>
        <begin position="399"/>
        <end position="433"/>
    </location>
</feature>
<keyword evidence="3" id="KW-0132">Cell division</keyword>
<feature type="compositionally biased region" description="Acidic residues" evidence="13">
    <location>
        <begin position="116"/>
        <end position="130"/>
    </location>
</feature>
<comment type="similarity">
    <text evidence="2">Belongs to the SMC family. SMC4 subfamily.</text>
</comment>
<dbReference type="InterPro" id="IPR027417">
    <property type="entry name" value="P-loop_NTPase"/>
</dbReference>
<evidence type="ECO:0000259" key="14">
    <source>
        <dbReference type="SMART" id="SM00968"/>
    </source>
</evidence>
<dbReference type="InterPro" id="IPR010935">
    <property type="entry name" value="SMC_hinge"/>
</dbReference>
<dbReference type="GO" id="GO:0000796">
    <property type="term" value="C:condensin complex"/>
    <property type="evidence" value="ECO:0007669"/>
    <property type="project" value="TreeGrafter"/>
</dbReference>
<evidence type="ECO:0000256" key="2">
    <source>
        <dbReference type="ARBA" id="ARBA00006005"/>
    </source>
</evidence>
<dbReference type="EMBL" id="CP014585">
    <property type="protein sequence ID" value="ANZ75961.1"/>
    <property type="molecule type" value="Genomic_DNA"/>
</dbReference>
<keyword evidence="16" id="KW-1185">Reference proteome</keyword>
<dbReference type="Proteomes" id="UP000094565">
    <property type="component" value="Chromosome 2"/>
</dbReference>
<dbReference type="Gene3D" id="3.30.70.1620">
    <property type="match status" value="1"/>
</dbReference>
<dbReference type="PIRSF" id="PIRSF005719">
    <property type="entry name" value="SMC"/>
    <property type="match status" value="1"/>
</dbReference>
<protein>
    <recommendedName>
        <fullName evidence="11">Structural maintenance of chromosomes protein</fullName>
    </recommendedName>
</protein>
<evidence type="ECO:0000256" key="1">
    <source>
        <dbReference type="ARBA" id="ARBA00004123"/>
    </source>
</evidence>
<dbReference type="Gene3D" id="3.40.50.300">
    <property type="entry name" value="P-loop containing nucleotide triphosphate hydrolases"/>
    <property type="match status" value="2"/>
</dbReference>
<feature type="compositionally biased region" description="Basic and acidic residues" evidence="13">
    <location>
        <begin position="14"/>
        <end position="42"/>
    </location>
</feature>
<evidence type="ECO:0000256" key="5">
    <source>
        <dbReference type="ARBA" id="ARBA00022776"/>
    </source>
</evidence>
<evidence type="ECO:0000256" key="3">
    <source>
        <dbReference type="ARBA" id="ARBA00022618"/>
    </source>
</evidence>
<keyword evidence="5" id="KW-0498">Mitosis</keyword>
<dbReference type="SMART" id="SM00968">
    <property type="entry name" value="SMC_hinge"/>
    <property type="match status" value="1"/>
</dbReference>
<organism evidence="15 16">
    <name type="scientific">Komagataella pastoris</name>
    <name type="common">Yeast</name>
    <name type="synonym">Pichia pastoris</name>
    <dbReference type="NCBI Taxonomy" id="4922"/>
    <lineage>
        <taxon>Eukaryota</taxon>
        <taxon>Fungi</taxon>
        <taxon>Dikarya</taxon>
        <taxon>Ascomycota</taxon>
        <taxon>Saccharomycotina</taxon>
        <taxon>Pichiomycetes</taxon>
        <taxon>Pichiales</taxon>
        <taxon>Pichiaceae</taxon>
        <taxon>Komagataella</taxon>
    </lineage>
</organism>
<dbReference type="GO" id="GO:0007076">
    <property type="term" value="P:mitotic chromosome condensation"/>
    <property type="evidence" value="ECO:0007669"/>
    <property type="project" value="TreeGrafter"/>
</dbReference>